<sequence length="168" mass="19157">MGYFPAEHNAWGISGDILSLGFYPNSFSFPLILPFNFHPTAPDSLPDYFTIFLSFFPPYFWQSFDSAKRLVLWWDCYVINSAIIVSFHKSTVFVDIKAKAPTRWRRFCTAFRASSTTSFIFVFSGELVVSGKGKSSSKSVAPSAKIEVKTVQRSFIHFELHICLLQQK</sequence>
<protein>
    <submittedName>
        <fullName evidence="1">Uncharacterized protein</fullName>
    </submittedName>
</protein>
<reference evidence="1" key="1">
    <citation type="submission" date="2023-07" db="EMBL/GenBank/DDBJ databases">
        <title>draft genome sequence of fig (Ficus carica).</title>
        <authorList>
            <person name="Takahashi T."/>
            <person name="Nishimura K."/>
        </authorList>
    </citation>
    <scope>NUCLEOTIDE SEQUENCE</scope>
</reference>
<organism evidence="1 2">
    <name type="scientific">Ficus carica</name>
    <name type="common">Common fig</name>
    <dbReference type="NCBI Taxonomy" id="3494"/>
    <lineage>
        <taxon>Eukaryota</taxon>
        <taxon>Viridiplantae</taxon>
        <taxon>Streptophyta</taxon>
        <taxon>Embryophyta</taxon>
        <taxon>Tracheophyta</taxon>
        <taxon>Spermatophyta</taxon>
        <taxon>Magnoliopsida</taxon>
        <taxon>eudicotyledons</taxon>
        <taxon>Gunneridae</taxon>
        <taxon>Pentapetalae</taxon>
        <taxon>rosids</taxon>
        <taxon>fabids</taxon>
        <taxon>Rosales</taxon>
        <taxon>Moraceae</taxon>
        <taxon>Ficeae</taxon>
        <taxon>Ficus</taxon>
    </lineage>
</organism>
<name>A0AA87ZK02_FICCA</name>
<proteinExistence type="predicted"/>
<gene>
    <name evidence="1" type="ORF">TIFTF001_004661</name>
</gene>
<accession>A0AA87ZK02</accession>
<comment type="caution">
    <text evidence="1">The sequence shown here is derived from an EMBL/GenBank/DDBJ whole genome shotgun (WGS) entry which is preliminary data.</text>
</comment>
<keyword evidence="2" id="KW-1185">Reference proteome</keyword>
<evidence type="ECO:0000313" key="2">
    <source>
        <dbReference type="Proteomes" id="UP001187192"/>
    </source>
</evidence>
<evidence type="ECO:0000313" key="1">
    <source>
        <dbReference type="EMBL" id="GMN34385.1"/>
    </source>
</evidence>
<dbReference type="EMBL" id="BTGU01000004">
    <property type="protein sequence ID" value="GMN34385.1"/>
    <property type="molecule type" value="Genomic_DNA"/>
</dbReference>
<dbReference type="Proteomes" id="UP001187192">
    <property type="component" value="Unassembled WGS sequence"/>
</dbReference>
<dbReference type="AlphaFoldDB" id="A0AA87ZK02"/>